<organism evidence="5 6">
    <name type="scientific">Malassezia japonica</name>
    <dbReference type="NCBI Taxonomy" id="223818"/>
    <lineage>
        <taxon>Eukaryota</taxon>
        <taxon>Fungi</taxon>
        <taxon>Dikarya</taxon>
        <taxon>Basidiomycota</taxon>
        <taxon>Ustilaginomycotina</taxon>
        <taxon>Malasseziomycetes</taxon>
        <taxon>Malasseziales</taxon>
        <taxon>Malasseziaceae</taxon>
        <taxon>Malassezia</taxon>
    </lineage>
</organism>
<reference evidence="5" key="1">
    <citation type="submission" date="2023-03" db="EMBL/GenBank/DDBJ databases">
        <title>Mating type loci evolution in Malassezia.</title>
        <authorList>
            <person name="Coelho M.A."/>
        </authorList>
    </citation>
    <scope>NUCLEOTIDE SEQUENCE</scope>
    <source>
        <strain evidence="5">CBS 9431</strain>
    </source>
</reference>
<dbReference type="InterPro" id="IPR015943">
    <property type="entry name" value="WD40/YVTN_repeat-like_dom_sf"/>
</dbReference>
<evidence type="ECO:0000256" key="1">
    <source>
        <dbReference type="ARBA" id="ARBA00004370"/>
    </source>
</evidence>
<dbReference type="Pfam" id="PF25440">
    <property type="entry name" value="Beta-prop_RIC1_2nd"/>
    <property type="match status" value="1"/>
</dbReference>
<dbReference type="SUPFAM" id="SSF69322">
    <property type="entry name" value="Tricorn protease domain 2"/>
    <property type="match status" value="1"/>
</dbReference>
<dbReference type="Pfam" id="PF07064">
    <property type="entry name" value="RIC1"/>
    <property type="match status" value="1"/>
</dbReference>
<dbReference type="GO" id="GO:0005829">
    <property type="term" value="C:cytosol"/>
    <property type="evidence" value="ECO:0007669"/>
    <property type="project" value="TreeGrafter"/>
</dbReference>
<evidence type="ECO:0000256" key="3">
    <source>
        <dbReference type="SAM" id="MobiDB-lite"/>
    </source>
</evidence>
<dbReference type="RefSeq" id="XP_060120079.1">
    <property type="nucleotide sequence ID" value="XM_060264096.1"/>
</dbReference>
<dbReference type="GO" id="GO:0000139">
    <property type="term" value="C:Golgi membrane"/>
    <property type="evidence" value="ECO:0007669"/>
    <property type="project" value="TreeGrafter"/>
</dbReference>
<feature type="region of interest" description="Disordered" evidence="3">
    <location>
        <begin position="930"/>
        <end position="966"/>
    </location>
</feature>
<dbReference type="GO" id="GO:0034066">
    <property type="term" value="C:Ric1-Rgp1 guanyl-nucleotide exchange factor complex"/>
    <property type="evidence" value="ECO:0007669"/>
    <property type="project" value="InterPro"/>
</dbReference>
<evidence type="ECO:0000256" key="2">
    <source>
        <dbReference type="ARBA" id="ARBA00023136"/>
    </source>
</evidence>
<dbReference type="Gene3D" id="2.130.10.10">
    <property type="entry name" value="YVTN repeat-like/Quinoprotein amine dehydrogenase"/>
    <property type="match status" value="1"/>
</dbReference>
<gene>
    <name evidence="5" type="primary">RIC1</name>
    <name evidence="5" type="ORF">MJAP1_000124</name>
</gene>
<feature type="compositionally biased region" description="Basic and acidic residues" evidence="3">
    <location>
        <begin position="953"/>
        <end position="962"/>
    </location>
</feature>
<dbReference type="InterPro" id="IPR040096">
    <property type="entry name" value="Ric1"/>
</dbReference>
<proteinExistence type="predicted"/>
<evidence type="ECO:0000313" key="5">
    <source>
        <dbReference type="EMBL" id="WFD37182.1"/>
    </source>
</evidence>
<feature type="domain" description="RIC1 C-terminal alpha solenoid region" evidence="4">
    <location>
        <begin position="746"/>
        <end position="917"/>
    </location>
</feature>
<protein>
    <submittedName>
        <fullName evidence="5">WD40 repeat protein</fullName>
    </submittedName>
</protein>
<evidence type="ECO:0000259" key="4">
    <source>
        <dbReference type="Pfam" id="PF07064"/>
    </source>
</evidence>
<dbReference type="Proteomes" id="UP001217754">
    <property type="component" value="Chromosome 1"/>
</dbReference>
<name>A0AAF0J801_9BASI</name>
<evidence type="ECO:0000313" key="6">
    <source>
        <dbReference type="Proteomes" id="UP001217754"/>
    </source>
</evidence>
<dbReference type="EMBL" id="CP119958">
    <property type="protein sequence ID" value="WFD37182.1"/>
    <property type="molecule type" value="Genomic_DNA"/>
</dbReference>
<dbReference type="PANTHER" id="PTHR22746:SF10">
    <property type="entry name" value="GUANINE NUCLEOTIDE EXCHANGE FACTOR SUBUNIT RIC1"/>
    <property type="match status" value="1"/>
</dbReference>
<keyword evidence="6" id="KW-1185">Reference proteome</keyword>
<sequence>MYWPYANAHRLSAAPGGAERGALQLAPSREGVLWLALTRTSLQVWSTRPCEFLAAVERTEHSLGEYGENVWAEWRHDTGAIAVRTARNMLLFYDLVGEGGYAYGAEQGTVPSPAAFHATFRAMTGEHFRPPHNVAVGAGVRIRLVFRHALTVEPGIASVTAYEAYLLLATKSPAAVQLVAWPGIEAASYPTLVLSEMDWIESDAPLTHAVYSRAMAMFVWIAGDYAYVAGSDGEGWIGSAFWSPEKGRAMPVTAAVNARFSLVALGDVDGHVTLFEFQTPDERPTEVLTLDVPTALHATDAYLATGPVASLAWTSDGHALLASYEKGWALWSTFGTLLFHSFRDDWDSSTRAFRDSFMFGIRSAFFGPGNTEAFVAAHDEEGEALAYAIPFVKSSSTAQMMPEEAAHALLQSDDSVFVYRGHELQDDSVLAPENDAWRHVSLPPAYLAAHWPIRYATLSSDARFVAVAGRRGLAHFSCQSGRWKTFVNPAQELSFSVRGGLVWFQHVLIAACDYDGEIQLRLYSRDADLANANLLDLIKLPSPVVLMSLFDTSLLVYTADNTLYHYLITPTAEHIRLRLCGSISFEGIVGEPARVRAMSWILPPSQQAMGDPAQDLTYASLLFLIDAKLVLLRPSRGEDGDVNLAYDLQILHEQTEAYWTNLQSRGPLHNSLWSYDGGSMSVWPDVLALALGETLAPSAVLPLDTYPICILLARGVVFGAEGTATIRKTLDTASFRQRSKTTPFLHALLRVYLMKQQLDEALDIAAPYRALTYFGHSLELLVHDLLEEEADARPPLAPSARRLPLILQFLDYFENALRVVVNVARKTEATRWPTLFDAAGRPQTLLRHCLDEGDCDTARLYLLIVHELEDSETSIALTAAVLDALERQQKWDALRELLSFLRSLDEDGAMLHASLRAAHTHLAPDSVLVTETRDAPPPPPKRALVAAPRRPTSRPERVEAHESSAVNPAVHTLHEAARHASLTLSPVALPVRHANGRIVMAPGASPRP</sequence>
<keyword evidence="2" id="KW-0472">Membrane</keyword>
<dbReference type="AlphaFoldDB" id="A0AAF0J801"/>
<dbReference type="GO" id="GO:0006886">
    <property type="term" value="P:intracellular protein transport"/>
    <property type="evidence" value="ECO:0007669"/>
    <property type="project" value="InterPro"/>
</dbReference>
<dbReference type="GeneID" id="85223773"/>
<dbReference type="InterPro" id="IPR009771">
    <property type="entry name" value="RIC1_C"/>
</dbReference>
<accession>A0AAF0J801</accession>
<comment type="subcellular location">
    <subcellularLocation>
        <location evidence="1">Membrane</location>
    </subcellularLocation>
</comment>
<dbReference type="PANTHER" id="PTHR22746">
    <property type="entry name" value="RAB6A-GEF COMPLEX PARTNER PROTEIN 1"/>
    <property type="match status" value="1"/>
</dbReference>
<dbReference type="GO" id="GO:0042147">
    <property type="term" value="P:retrograde transport, endosome to Golgi"/>
    <property type="evidence" value="ECO:0007669"/>
    <property type="project" value="TreeGrafter"/>
</dbReference>